<feature type="region of interest" description="Disordered" evidence="1">
    <location>
        <begin position="1"/>
        <end position="95"/>
    </location>
</feature>
<evidence type="ECO:0000313" key="3">
    <source>
        <dbReference type="Proteomes" id="UP001499841"/>
    </source>
</evidence>
<feature type="compositionally biased region" description="Basic and acidic residues" evidence="1">
    <location>
        <begin position="72"/>
        <end position="89"/>
    </location>
</feature>
<accession>A0ABP6UL57</accession>
<evidence type="ECO:0000313" key="2">
    <source>
        <dbReference type="EMBL" id="GAA3509224.1"/>
    </source>
</evidence>
<reference evidence="3" key="1">
    <citation type="journal article" date="2019" name="Int. J. Syst. Evol. Microbiol.">
        <title>The Global Catalogue of Microorganisms (GCM) 10K type strain sequencing project: providing services to taxonomists for standard genome sequencing and annotation.</title>
        <authorList>
            <consortium name="The Broad Institute Genomics Platform"/>
            <consortium name="The Broad Institute Genome Sequencing Center for Infectious Disease"/>
            <person name="Wu L."/>
            <person name="Ma J."/>
        </authorList>
    </citation>
    <scope>NUCLEOTIDE SEQUENCE [LARGE SCALE GENOMIC DNA]</scope>
    <source>
        <strain evidence="3">JCM 17459</strain>
    </source>
</reference>
<evidence type="ECO:0000256" key="1">
    <source>
        <dbReference type="SAM" id="MobiDB-lite"/>
    </source>
</evidence>
<name>A0ABP6UL57_9MICO</name>
<dbReference type="EMBL" id="BAABBA010000023">
    <property type="protein sequence ID" value="GAA3509224.1"/>
    <property type="molecule type" value="Genomic_DNA"/>
</dbReference>
<keyword evidence="3" id="KW-1185">Reference proteome</keyword>
<proteinExistence type="predicted"/>
<dbReference type="Proteomes" id="UP001499841">
    <property type="component" value="Unassembled WGS sequence"/>
</dbReference>
<sequence length="95" mass="9929">MSTGASEGPDPGEGPDPSEGAGTAGQPRARGRHRRVVALSEVDRRRLEAGEIADPVDALHAPDAGAVEVSDEPGHGEGPNDARLLRDVPPHWGRR</sequence>
<evidence type="ECO:0008006" key="4">
    <source>
        <dbReference type="Google" id="ProtNLM"/>
    </source>
</evidence>
<gene>
    <name evidence="2" type="ORF">GCM10022262_35510</name>
</gene>
<organism evidence="2 3">
    <name type="scientific">Georgenia daeguensis</name>
    <dbReference type="NCBI Taxonomy" id="908355"/>
    <lineage>
        <taxon>Bacteria</taxon>
        <taxon>Bacillati</taxon>
        <taxon>Actinomycetota</taxon>
        <taxon>Actinomycetes</taxon>
        <taxon>Micrococcales</taxon>
        <taxon>Bogoriellaceae</taxon>
        <taxon>Georgenia</taxon>
    </lineage>
</organism>
<protein>
    <recommendedName>
        <fullName evidence="4">Transcriptional regulator</fullName>
    </recommendedName>
</protein>
<feature type="compositionally biased region" description="Low complexity" evidence="1">
    <location>
        <begin position="1"/>
        <end position="21"/>
    </location>
</feature>
<comment type="caution">
    <text evidence="2">The sequence shown here is derived from an EMBL/GenBank/DDBJ whole genome shotgun (WGS) entry which is preliminary data.</text>
</comment>